<dbReference type="NCBIfam" id="TIGR00456">
    <property type="entry name" value="argS"/>
    <property type="match status" value="1"/>
</dbReference>
<sequence>MFQSPASRIDAKLAVVFHSLGLPAHLARVQPSDRPELGDLQCNGALGGARDLRRAPRLIAEDIASCLRGDPAFASVEVAGPGFVNLRLSTAFLAACGADMVADERLGIVDEGRGRLVILDFGGPNVAKPLHVGHLRSLVLGESLRRIHTALGWRTHADAHLGDWGLQMGMLSAAIRHRAPELAYFQPEAGQSYPANPPVSLQELEQLYPEAAAACRADPERMAEARADTAALQAGDPGLLALWHALRALSLEAQVADFRELGIVFDALDGESDVRDAIAPLVERLLASGTARQSDGALVVDVVDPGDTHEVPPLLLAKSDGAALYATTDLATLEARATMAGLARVVYVVDQRQALHFAQVFRVAEKAGIAPGVELLHAGFGTVNGRDGKPFKTRDGGVAKLTDLLDEAVERAAVRIGESGHGAGLDDGGRRTLARQVGIGAVKFADLSGDRLSGYVFDADRLVAFEGRTGPYLQYACVRLRSLLDKAAASTVGPVVPVVDEERDLLLSCLGFAGTVSEAGRQLQPGILAEYAFGVAQRFSRFYAACAVIGEPDASIRASRLGLCVLTRRVLEKSLDLLGVDVPPRM</sequence>
<dbReference type="SUPFAM" id="SSF52374">
    <property type="entry name" value="Nucleotidylyl transferase"/>
    <property type="match status" value="1"/>
</dbReference>
<evidence type="ECO:0000256" key="1">
    <source>
        <dbReference type="ARBA" id="ARBA00005594"/>
    </source>
</evidence>
<feature type="domain" description="Arginyl tRNA synthetase N-terminal" evidence="12">
    <location>
        <begin position="7"/>
        <end position="88"/>
    </location>
</feature>
<keyword evidence="7 9" id="KW-0030">Aminoacyl-tRNA synthetase</keyword>
<dbReference type="Pfam" id="PF03485">
    <property type="entry name" value="Arg_tRNA_synt_N"/>
    <property type="match status" value="1"/>
</dbReference>
<gene>
    <name evidence="9" type="primary">argS</name>
    <name evidence="13" type="ORF">J2T07_000177</name>
</gene>
<dbReference type="Gene3D" id="3.30.1360.70">
    <property type="entry name" value="Arginyl tRNA synthetase N-terminal domain"/>
    <property type="match status" value="1"/>
</dbReference>
<evidence type="ECO:0000313" key="13">
    <source>
        <dbReference type="EMBL" id="MDQ0008018.1"/>
    </source>
</evidence>
<dbReference type="RefSeq" id="WP_306846614.1">
    <property type="nucleotide sequence ID" value="NZ_JAUSSK010000001.1"/>
</dbReference>
<evidence type="ECO:0000313" key="14">
    <source>
        <dbReference type="Proteomes" id="UP001237737"/>
    </source>
</evidence>
<dbReference type="Gene3D" id="1.10.730.10">
    <property type="entry name" value="Isoleucyl-tRNA Synthetase, Domain 1"/>
    <property type="match status" value="1"/>
</dbReference>
<keyword evidence="14" id="KW-1185">Reference proteome</keyword>
<evidence type="ECO:0000256" key="6">
    <source>
        <dbReference type="ARBA" id="ARBA00022917"/>
    </source>
</evidence>
<dbReference type="GO" id="GO:0004814">
    <property type="term" value="F:arginine-tRNA ligase activity"/>
    <property type="evidence" value="ECO:0007669"/>
    <property type="project" value="UniProtKB-EC"/>
</dbReference>
<evidence type="ECO:0000256" key="7">
    <source>
        <dbReference type="ARBA" id="ARBA00023146"/>
    </source>
</evidence>
<comment type="caution">
    <text evidence="13">The sequence shown here is derived from an EMBL/GenBank/DDBJ whole genome shotgun (WGS) entry which is preliminary data.</text>
</comment>
<dbReference type="SMART" id="SM01016">
    <property type="entry name" value="Arg_tRNA_synt_N"/>
    <property type="match status" value="1"/>
</dbReference>
<evidence type="ECO:0000256" key="3">
    <source>
        <dbReference type="ARBA" id="ARBA00022598"/>
    </source>
</evidence>
<keyword evidence="5 9" id="KW-0067">ATP-binding</keyword>
<comment type="subcellular location">
    <subcellularLocation>
        <location evidence="9">Cytoplasm</location>
    </subcellularLocation>
</comment>
<organism evidence="13 14">
    <name type="scientific">Luteibacter jiangsuensis</name>
    <dbReference type="NCBI Taxonomy" id="637577"/>
    <lineage>
        <taxon>Bacteria</taxon>
        <taxon>Pseudomonadati</taxon>
        <taxon>Pseudomonadota</taxon>
        <taxon>Gammaproteobacteria</taxon>
        <taxon>Lysobacterales</taxon>
        <taxon>Rhodanobacteraceae</taxon>
        <taxon>Luteibacter</taxon>
    </lineage>
</organism>
<comment type="similarity">
    <text evidence="1 9 10">Belongs to the class-I aminoacyl-tRNA synthetase family.</text>
</comment>
<dbReference type="Proteomes" id="UP001237737">
    <property type="component" value="Unassembled WGS sequence"/>
</dbReference>
<feature type="domain" description="DALR anticodon binding" evidence="11">
    <location>
        <begin position="473"/>
        <end position="586"/>
    </location>
</feature>
<evidence type="ECO:0000256" key="4">
    <source>
        <dbReference type="ARBA" id="ARBA00022741"/>
    </source>
</evidence>
<dbReference type="InterPro" id="IPR008909">
    <property type="entry name" value="DALR_anticod-bd"/>
</dbReference>
<comment type="catalytic activity">
    <reaction evidence="8 9">
        <text>tRNA(Arg) + L-arginine + ATP = L-arginyl-tRNA(Arg) + AMP + diphosphate</text>
        <dbReference type="Rhea" id="RHEA:20301"/>
        <dbReference type="Rhea" id="RHEA-COMP:9658"/>
        <dbReference type="Rhea" id="RHEA-COMP:9673"/>
        <dbReference type="ChEBI" id="CHEBI:30616"/>
        <dbReference type="ChEBI" id="CHEBI:32682"/>
        <dbReference type="ChEBI" id="CHEBI:33019"/>
        <dbReference type="ChEBI" id="CHEBI:78442"/>
        <dbReference type="ChEBI" id="CHEBI:78513"/>
        <dbReference type="ChEBI" id="CHEBI:456215"/>
        <dbReference type="EC" id="6.1.1.19"/>
    </reaction>
</comment>
<dbReference type="InterPro" id="IPR035684">
    <property type="entry name" value="ArgRS_core"/>
</dbReference>
<comment type="subunit">
    <text evidence="9">Monomer.</text>
</comment>
<evidence type="ECO:0000256" key="8">
    <source>
        <dbReference type="ARBA" id="ARBA00049339"/>
    </source>
</evidence>
<dbReference type="EC" id="6.1.1.19" evidence="9"/>
<dbReference type="InterPro" id="IPR001412">
    <property type="entry name" value="aa-tRNA-synth_I_CS"/>
</dbReference>
<keyword evidence="4 9" id="KW-0547">Nucleotide-binding</keyword>
<proteinExistence type="inferred from homology"/>
<evidence type="ECO:0000256" key="10">
    <source>
        <dbReference type="RuleBase" id="RU363038"/>
    </source>
</evidence>
<reference evidence="13 14" key="1">
    <citation type="submission" date="2023-07" db="EMBL/GenBank/DDBJ databases">
        <title>Sorghum-associated microbial communities from plants grown in Nebraska, USA.</title>
        <authorList>
            <person name="Schachtman D."/>
        </authorList>
    </citation>
    <scope>NUCLEOTIDE SEQUENCE [LARGE SCALE GENOMIC DNA]</scope>
    <source>
        <strain evidence="13 14">CC60</strain>
    </source>
</reference>
<name>A0ABT9SUJ5_9GAMM</name>
<keyword evidence="2 9" id="KW-0963">Cytoplasm</keyword>
<dbReference type="PRINTS" id="PR01038">
    <property type="entry name" value="TRNASYNTHARG"/>
</dbReference>
<dbReference type="PANTHER" id="PTHR11956:SF5">
    <property type="entry name" value="ARGININE--TRNA LIGASE, CYTOPLASMIC"/>
    <property type="match status" value="1"/>
</dbReference>
<dbReference type="EMBL" id="JAUSSK010000001">
    <property type="protein sequence ID" value="MDQ0008018.1"/>
    <property type="molecule type" value="Genomic_DNA"/>
</dbReference>
<dbReference type="InterPro" id="IPR001278">
    <property type="entry name" value="Arg-tRNA-ligase"/>
</dbReference>
<dbReference type="InterPro" id="IPR014729">
    <property type="entry name" value="Rossmann-like_a/b/a_fold"/>
</dbReference>
<accession>A0ABT9SUJ5</accession>
<evidence type="ECO:0000259" key="11">
    <source>
        <dbReference type="SMART" id="SM00836"/>
    </source>
</evidence>
<protein>
    <recommendedName>
        <fullName evidence="9">Arginine--tRNA ligase</fullName>
        <ecNumber evidence="9">6.1.1.19</ecNumber>
    </recommendedName>
    <alternativeName>
        <fullName evidence="9">Arginyl-tRNA synthetase</fullName>
        <shortName evidence="9">ArgRS</shortName>
    </alternativeName>
</protein>
<dbReference type="InterPro" id="IPR009080">
    <property type="entry name" value="tRNAsynth_Ia_anticodon-bd"/>
</dbReference>
<evidence type="ECO:0000259" key="12">
    <source>
        <dbReference type="SMART" id="SM01016"/>
    </source>
</evidence>
<feature type="short sequence motif" description="'HIGH' region" evidence="9">
    <location>
        <begin position="124"/>
        <end position="134"/>
    </location>
</feature>
<dbReference type="SUPFAM" id="SSF55190">
    <property type="entry name" value="Arginyl-tRNA synthetase (ArgRS), N-terminal 'additional' domain"/>
    <property type="match status" value="1"/>
</dbReference>
<dbReference type="InterPro" id="IPR036695">
    <property type="entry name" value="Arg-tRNA-synth_N_sf"/>
</dbReference>
<dbReference type="Pfam" id="PF00750">
    <property type="entry name" value="tRNA-synt_1d"/>
    <property type="match status" value="1"/>
</dbReference>
<dbReference type="HAMAP" id="MF_00123">
    <property type="entry name" value="Arg_tRNA_synth"/>
    <property type="match status" value="1"/>
</dbReference>
<dbReference type="Gene3D" id="3.40.50.620">
    <property type="entry name" value="HUPs"/>
    <property type="match status" value="1"/>
</dbReference>
<evidence type="ECO:0000256" key="5">
    <source>
        <dbReference type="ARBA" id="ARBA00022840"/>
    </source>
</evidence>
<keyword evidence="6 9" id="KW-0648">Protein biosynthesis</keyword>
<dbReference type="PANTHER" id="PTHR11956">
    <property type="entry name" value="ARGINYL-TRNA SYNTHETASE"/>
    <property type="match status" value="1"/>
</dbReference>
<dbReference type="PROSITE" id="PS00178">
    <property type="entry name" value="AA_TRNA_LIGASE_I"/>
    <property type="match status" value="1"/>
</dbReference>
<dbReference type="SUPFAM" id="SSF47323">
    <property type="entry name" value="Anticodon-binding domain of a subclass of class I aminoacyl-tRNA synthetases"/>
    <property type="match status" value="1"/>
</dbReference>
<evidence type="ECO:0000256" key="9">
    <source>
        <dbReference type="HAMAP-Rule" id="MF_00123"/>
    </source>
</evidence>
<evidence type="ECO:0000256" key="2">
    <source>
        <dbReference type="ARBA" id="ARBA00022490"/>
    </source>
</evidence>
<dbReference type="InterPro" id="IPR005148">
    <property type="entry name" value="Arg-tRNA-synth_N"/>
</dbReference>
<dbReference type="SMART" id="SM00836">
    <property type="entry name" value="DALR_1"/>
    <property type="match status" value="1"/>
</dbReference>
<keyword evidence="3 9" id="KW-0436">Ligase</keyword>
<dbReference type="Pfam" id="PF05746">
    <property type="entry name" value="DALR_1"/>
    <property type="match status" value="1"/>
</dbReference>